<name>U5QHM4_GLOK1</name>
<dbReference type="EMBL" id="CP003587">
    <property type="protein sequence ID" value="AGY57170.1"/>
    <property type="molecule type" value="Genomic_DNA"/>
</dbReference>
<reference evidence="2 3" key="1">
    <citation type="journal article" date="2013" name="PLoS ONE">
        <title>Cultivation and Complete Genome Sequencing of Gloeobacter kilaueensis sp. nov., from a Lava Cave in Kilauea Caldera, Hawai'i.</title>
        <authorList>
            <person name="Saw J.H."/>
            <person name="Schatz M."/>
            <person name="Brown M.V."/>
            <person name="Kunkel D.D."/>
            <person name="Foster J.S."/>
            <person name="Shick H."/>
            <person name="Christensen S."/>
            <person name="Hou S."/>
            <person name="Wan X."/>
            <person name="Donachie S.P."/>
        </authorList>
    </citation>
    <scope>NUCLEOTIDE SEQUENCE [LARGE SCALE GENOMIC DNA]</scope>
    <source>
        <strain evidence="3">JS</strain>
    </source>
</reference>
<accession>U5QHM4</accession>
<dbReference type="AlphaFoldDB" id="U5QHM4"/>
<evidence type="ECO:0000313" key="3">
    <source>
        <dbReference type="Proteomes" id="UP000017396"/>
    </source>
</evidence>
<gene>
    <name evidence="2" type="ORF">GKIL_0924</name>
</gene>
<proteinExistence type="predicted"/>
<keyword evidence="3" id="KW-1185">Reference proteome</keyword>
<dbReference type="Proteomes" id="UP000017396">
    <property type="component" value="Chromosome"/>
</dbReference>
<evidence type="ECO:0000256" key="1">
    <source>
        <dbReference type="SAM" id="MobiDB-lite"/>
    </source>
</evidence>
<organism evidence="2 3">
    <name type="scientific">Gloeobacter kilaueensis (strain ATCC BAA-2537 / CCAP 1431/1 / ULC 316 / JS1)</name>
    <dbReference type="NCBI Taxonomy" id="1183438"/>
    <lineage>
        <taxon>Bacteria</taxon>
        <taxon>Bacillati</taxon>
        <taxon>Cyanobacteriota</taxon>
        <taxon>Cyanophyceae</taxon>
        <taxon>Gloeobacterales</taxon>
        <taxon>Gloeobacteraceae</taxon>
        <taxon>Gloeobacter</taxon>
    </lineage>
</organism>
<evidence type="ECO:0000313" key="2">
    <source>
        <dbReference type="EMBL" id="AGY57170.1"/>
    </source>
</evidence>
<feature type="region of interest" description="Disordered" evidence="1">
    <location>
        <begin position="52"/>
        <end position="79"/>
    </location>
</feature>
<dbReference type="InterPro" id="IPR029032">
    <property type="entry name" value="AhpD-like"/>
</dbReference>
<dbReference type="Gene3D" id="1.20.1290.10">
    <property type="entry name" value="AhpD-like"/>
    <property type="match status" value="1"/>
</dbReference>
<dbReference type="KEGG" id="glj:GKIL_0924"/>
<dbReference type="STRING" id="1183438.GKIL_0924"/>
<dbReference type="HOGENOM" id="CLU_2601103_0_0_3"/>
<dbReference type="SUPFAM" id="SSF69118">
    <property type="entry name" value="AhpD-like"/>
    <property type="match status" value="1"/>
</dbReference>
<sequence length="79" mass="8772">MRTGDRSDPVADEIWQEAARCYSEPVLAALLVEIALINAWNRLNVTIGQVAGPIQPLTPRPPRPQGARGRKPVFLRTKQ</sequence>
<protein>
    <submittedName>
        <fullName evidence="2">Uncharacterized protein</fullName>
    </submittedName>
</protein>
<dbReference type="RefSeq" id="WP_023172230.1">
    <property type="nucleotide sequence ID" value="NC_022600.1"/>
</dbReference>
<feature type="compositionally biased region" description="Basic residues" evidence="1">
    <location>
        <begin position="68"/>
        <end position="79"/>
    </location>
</feature>
<dbReference type="eggNOG" id="COG2128">
    <property type="taxonomic scope" value="Bacteria"/>
</dbReference>